<dbReference type="InterPro" id="IPR013693">
    <property type="entry name" value="SpoIID/LytB_N"/>
</dbReference>
<comment type="caution">
    <text evidence="2">The sequence shown here is derived from an EMBL/GenBank/DDBJ whole genome shotgun (WGS) entry which is preliminary data.</text>
</comment>
<name>A0A840QTI2_9BACI</name>
<dbReference type="NCBIfam" id="TIGR02669">
    <property type="entry name" value="SpoIID_LytB"/>
    <property type="match status" value="1"/>
</dbReference>
<dbReference type="AlphaFoldDB" id="A0A840QTI2"/>
<evidence type="ECO:0000313" key="2">
    <source>
        <dbReference type="EMBL" id="MBB5174623.1"/>
    </source>
</evidence>
<dbReference type="EMBL" id="JACHHB010000014">
    <property type="protein sequence ID" value="MBB5174623.1"/>
    <property type="molecule type" value="Genomic_DNA"/>
</dbReference>
<dbReference type="PANTHER" id="PTHR30032:SF4">
    <property type="entry name" value="AMIDASE ENHANCER"/>
    <property type="match status" value="1"/>
</dbReference>
<evidence type="ECO:0000313" key="3">
    <source>
        <dbReference type="Proteomes" id="UP000551878"/>
    </source>
</evidence>
<dbReference type="GO" id="GO:0030435">
    <property type="term" value="P:sporulation resulting in formation of a cellular spore"/>
    <property type="evidence" value="ECO:0007669"/>
    <property type="project" value="InterPro"/>
</dbReference>
<dbReference type="InterPro" id="IPR013486">
    <property type="entry name" value="SpoIID/LytB"/>
</dbReference>
<dbReference type="InterPro" id="IPR051922">
    <property type="entry name" value="Bact_Sporulation_Assoc"/>
</dbReference>
<dbReference type="Pfam" id="PF08486">
    <property type="entry name" value="SpoIID"/>
    <property type="match status" value="1"/>
</dbReference>
<dbReference type="InterPro" id="IPR014225">
    <property type="entry name" value="Spore_II_D_firmicutes"/>
</dbReference>
<keyword evidence="3" id="KW-1185">Reference proteome</keyword>
<evidence type="ECO:0000259" key="1">
    <source>
        <dbReference type="Pfam" id="PF08486"/>
    </source>
</evidence>
<feature type="domain" description="Sporulation stage II protein D amidase enhancer LytB N-terminal" evidence="1">
    <location>
        <begin position="70"/>
        <end position="175"/>
    </location>
</feature>
<gene>
    <name evidence="2" type="ORF">HNQ41_002840</name>
</gene>
<protein>
    <submittedName>
        <fullName evidence="2">Stage II sporulation protein D</fullName>
    </submittedName>
</protein>
<organism evidence="2 3">
    <name type="scientific">Texcoconibacillus texcoconensis</name>
    <dbReference type="NCBI Taxonomy" id="1095777"/>
    <lineage>
        <taxon>Bacteria</taxon>
        <taxon>Bacillati</taxon>
        <taxon>Bacillota</taxon>
        <taxon>Bacilli</taxon>
        <taxon>Bacillales</taxon>
        <taxon>Bacillaceae</taxon>
        <taxon>Texcoconibacillus</taxon>
    </lineage>
</organism>
<dbReference type="NCBIfam" id="TIGR02870">
    <property type="entry name" value="spore_II_D"/>
    <property type="match status" value="1"/>
</dbReference>
<dbReference type="GO" id="GO:0030288">
    <property type="term" value="C:outer membrane-bounded periplasmic space"/>
    <property type="evidence" value="ECO:0007669"/>
    <property type="project" value="TreeGrafter"/>
</dbReference>
<dbReference type="Proteomes" id="UP000551878">
    <property type="component" value="Unassembled WGS sequence"/>
</dbReference>
<sequence length="345" mass="38721">MMKKAVLSSVALAGVILFIPSILVTVFSDDEEMFVTPEATVQSSEAVNGKVEKLELEEYTEDGMTVSVYRSQTEGIDEVPLESYIVGVVASEMPASFEMEALKAQALTARTYIYEQLLNSGDIHLPNGADVTDTVTHQVYKSKEELKEEWEDDYNWKIARIKQAVFETGGEVITYEGEPITASFFSTSNGYTENAHEYWENEIPYLQTVESPWDTESPRFENEQTIHRTEIEEALGVRLPEGNTIGEIRSQTSGERVDEVVISGQTFSGRDVREALELDSSDFTWVRDGDEITITTKGWGHGVGMSQYGADGMAKEGHSYQDIIHYYYEGVDIKEPEESYALLDE</sequence>
<dbReference type="PANTHER" id="PTHR30032">
    <property type="entry name" value="N-ACETYLMURAMOYL-L-ALANINE AMIDASE-RELATED"/>
    <property type="match status" value="1"/>
</dbReference>
<proteinExistence type="predicted"/>
<reference evidence="2 3" key="1">
    <citation type="submission" date="2020-08" db="EMBL/GenBank/DDBJ databases">
        <title>Genomic Encyclopedia of Type Strains, Phase IV (KMG-IV): sequencing the most valuable type-strain genomes for metagenomic binning, comparative biology and taxonomic classification.</title>
        <authorList>
            <person name="Goeker M."/>
        </authorList>
    </citation>
    <scope>NUCLEOTIDE SEQUENCE [LARGE SCALE GENOMIC DNA]</scope>
    <source>
        <strain evidence="2 3">DSM 24696</strain>
    </source>
</reference>
<accession>A0A840QTI2</accession>